<dbReference type="SUPFAM" id="SSF63446">
    <property type="entry name" value="Type I dockerin domain"/>
    <property type="match status" value="1"/>
</dbReference>
<proteinExistence type="predicted"/>
<dbReference type="Proteomes" id="UP000231246">
    <property type="component" value="Unassembled WGS sequence"/>
</dbReference>
<name>A0A2H0BXM7_9BACT</name>
<gene>
    <name evidence="2" type="ORF">COW99_02075</name>
</gene>
<feature type="region of interest" description="Disordered" evidence="1">
    <location>
        <begin position="112"/>
        <end position="180"/>
    </location>
</feature>
<reference evidence="2 3" key="1">
    <citation type="submission" date="2017-09" db="EMBL/GenBank/DDBJ databases">
        <title>Depth-based differentiation of microbial function through sediment-hosted aquifers and enrichment of novel symbionts in the deep terrestrial subsurface.</title>
        <authorList>
            <person name="Probst A.J."/>
            <person name="Ladd B."/>
            <person name="Jarett J.K."/>
            <person name="Geller-Mcgrath D.E."/>
            <person name="Sieber C.M."/>
            <person name="Emerson J.B."/>
            <person name="Anantharaman K."/>
            <person name="Thomas B.C."/>
            <person name="Malmstrom R."/>
            <person name="Stieglmeier M."/>
            <person name="Klingl A."/>
            <person name="Woyke T."/>
            <person name="Ryan C.M."/>
            <person name="Banfield J.F."/>
        </authorList>
    </citation>
    <scope>NUCLEOTIDE SEQUENCE [LARGE SCALE GENOMIC DNA]</scope>
    <source>
        <strain evidence="2">CG22_combo_CG10-13_8_21_14_all_38_20</strain>
    </source>
</reference>
<dbReference type="AlphaFoldDB" id="A0A2H0BXM7"/>
<organism evidence="2 3">
    <name type="scientific">Candidatus Roizmanbacteria bacterium CG22_combo_CG10-13_8_21_14_all_38_20</name>
    <dbReference type="NCBI Taxonomy" id="1974862"/>
    <lineage>
        <taxon>Bacteria</taxon>
        <taxon>Candidatus Roizmaniibacteriota</taxon>
    </lineage>
</organism>
<accession>A0A2H0BXM7</accession>
<feature type="region of interest" description="Disordered" evidence="1">
    <location>
        <begin position="274"/>
        <end position="309"/>
    </location>
</feature>
<dbReference type="GO" id="GO:0004553">
    <property type="term" value="F:hydrolase activity, hydrolyzing O-glycosyl compounds"/>
    <property type="evidence" value="ECO:0007669"/>
    <property type="project" value="InterPro"/>
</dbReference>
<dbReference type="GO" id="GO:0000272">
    <property type="term" value="P:polysaccharide catabolic process"/>
    <property type="evidence" value="ECO:0007669"/>
    <property type="project" value="InterPro"/>
</dbReference>
<dbReference type="EMBL" id="PCTA01000015">
    <property type="protein sequence ID" value="PIP61790.1"/>
    <property type="molecule type" value="Genomic_DNA"/>
</dbReference>
<feature type="compositionally biased region" description="Low complexity" evidence="1">
    <location>
        <begin position="281"/>
        <end position="290"/>
    </location>
</feature>
<protein>
    <recommendedName>
        <fullName evidence="4">Dockerin domain-containing protein</fullName>
    </recommendedName>
</protein>
<dbReference type="Pfam" id="PF00404">
    <property type="entry name" value="Dockerin_1"/>
    <property type="match status" value="1"/>
</dbReference>
<feature type="compositionally biased region" description="Pro residues" evidence="1">
    <location>
        <begin position="413"/>
        <end position="427"/>
    </location>
</feature>
<evidence type="ECO:0008006" key="4">
    <source>
        <dbReference type="Google" id="ProtNLM"/>
    </source>
</evidence>
<dbReference type="Gene3D" id="1.10.1330.10">
    <property type="entry name" value="Dockerin domain"/>
    <property type="match status" value="1"/>
</dbReference>
<evidence type="ECO:0000313" key="3">
    <source>
        <dbReference type="Proteomes" id="UP000231246"/>
    </source>
</evidence>
<dbReference type="InterPro" id="IPR018247">
    <property type="entry name" value="EF_Hand_1_Ca_BS"/>
</dbReference>
<evidence type="ECO:0000256" key="1">
    <source>
        <dbReference type="SAM" id="MobiDB-lite"/>
    </source>
</evidence>
<evidence type="ECO:0000313" key="2">
    <source>
        <dbReference type="EMBL" id="PIP61790.1"/>
    </source>
</evidence>
<feature type="compositionally biased region" description="Low complexity" evidence="1">
    <location>
        <begin position="126"/>
        <end position="163"/>
    </location>
</feature>
<dbReference type="InterPro" id="IPR036439">
    <property type="entry name" value="Dockerin_dom_sf"/>
</dbReference>
<feature type="region of interest" description="Disordered" evidence="1">
    <location>
        <begin position="403"/>
        <end position="453"/>
    </location>
</feature>
<sequence>MKQMRRGLAAIPLLITLAAIAGILAGTSLVQKSTQESFPKAQEIGVATVNCTNPEGCGGGCLNNHNYGCGYAGCRWWEACGGGRELGGCYATGDGSTQYDYLQAPDGACNTRSTAGHSENTPIADVSTPTVTPTPVVGGNPSPTPTSGGNPPTATPTPGSSGNDDGECTPIDSVTLNKANPNAGESFTCRVKVSAAPGSGEISCGLVRKESWDPATDWPENICPSDTSFGGWNGDTATFNCVMPSDMSAGSAFTMVGRDFISTTRCTGKTAVGTVGGDVGGTPSTPTPTGEVSAPSTPTPTPNTQVKRKSIKWTDSSGGICSTIWSANSCSEGISNWPGSNNPCTVSGNSISIPGNDRLLHCQYYECNACSASCDTYSRQIGSDIDSKNNCTYTCSESGITSTGAGCATQTPTPSPTSVPNATPTPTPTRTAGATATPSPTVTPTQTLSPTPTITSQPKVELYYIFNNQSGKEIKDLVNISELCPSEGSCTTIRSGLNFTGQYYTLSVSFLNNVLPNIDYELKYGVLDKNDVTLYTPAPVNLRIGMYYFNIDITWDNDNYKFTKVGGSQASSLQQRIDIDESGNITTLDFARVIRQYGKTWELAGEILAEDVNLDGRVNAVDISLIIHNIGNSVSTVSVSQN</sequence>
<feature type="compositionally biased region" description="Low complexity" evidence="1">
    <location>
        <begin position="428"/>
        <end position="453"/>
    </location>
</feature>
<dbReference type="PROSITE" id="PS00018">
    <property type="entry name" value="EF_HAND_1"/>
    <property type="match status" value="1"/>
</dbReference>
<comment type="caution">
    <text evidence="2">The sequence shown here is derived from an EMBL/GenBank/DDBJ whole genome shotgun (WGS) entry which is preliminary data.</text>
</comment>
<dbReference type="InterPro" id="IPR002105">
    <property type="entry name" value="Dockerin_1_rpt"/>
</dbReference>
<feature type="compositionally biased region" description="Polar residues" evidence="1">
    <location>
        <begin position="112"/>
        <end position="121"/>
    </location>
</feature>